<feature type="non-terminal residue" evidence="1">
    <location>
        <position position="1"/>
    </location>
</feature>
<accession>A0AA38F9S0</accession>
<dbReference type="AlphaFoldDB" id="A0AA38F9S0"/>
<evidence type="ECO:0000313" key="1">
    <source>
        <dbReference type="EMBL" id="KAH9297669.1"/>
    </source>
</evidence>
<comment type="caution">
    <text evidence="1">The sequence shown here is derived from an EMBL/GenBank/DDBJ whole genome shotgun (WGS) entry which is preliminary data.</text>
</comment>
<name>A0AA38F9S0_TAXCH</name>
<reference evidence="1 2" key="1">
    <citation type="journal article" date="2021" name="Nat. Plants">
        <title>The Taxus genome provides insights into paclitaxel biosynthesis.</title>
        <authorList>
            <person name="Xiong X."/>
            <person name="Gou J."/>
            <person name="Liao Q."/>
            <person name="Li Y."/>
            <person name="Zhou Q."/>
            <person name="Bi G."/>
            <person name="Li C."/>
            <person name="Du R."/>
            <person name="Wang X."/>
            <person name="Sun T."/>
            <person name="Guo L."/>
            <person name="Liang H."/>
            <person name="Lu P."/>
            <person name="Wu Y."/>
            <person name="Zhang Z."/>
            <person name="Ro D.K."/>
            <person name="Shang Y."/>
            <person name="Huang S."/>
            <person name="Yan J."/>
        </authorList>
    </citation>
    <scope>NUCLEOTIDE SEQUENCE [LARGE SCALE GENOMIC DNA]</scope>
    <source>
        <strain evidence="1">Ta-2019</strain>
    </source>
</reference>
<dbReference type="EMBL" id="JAHRHJ020000010">
    <property type="protein sequence ID" value="KAH9297669.1"/>
    <property type="molecule type" value="Genomic_DNA"/>
</dbReference>
<feature type="non-terminal residue" evidence="1">
    <location>
        <position position="60"/>
    </location>
</feature>
<protein>
    <submittedName>
        <fullName evidence="1">Uncharacterized protein</fullName>
    </submittedName>
</protein>
<keyword evidence="2" id="KW-1185">Reference proteome</keyword>
<dbReference type="Proteomes" id="UP000824469">
    <property type="component" value="Unassembled WGS sequence"/>
</dbReference>
<organism evidence="1 2">
    <name type="scientific">Taxus chinensis</name>
    <name type="common">Chinese yew</name>
    <name type="synonym">Taxus wallichiana var. chinensis</name>
    <dbReference type="NCBI Taxonomy" id="29808"/>
    <lineage>
        <taxon>Eukaryota</taxon>
        <taxon>Viridiplantae</taxon>
        <taxon>Streptophyta</taxon>
        <taxon>Embryophyta</taxon>
        <taxon>Tracheophyta</taxon>
        <taxon>Spermatophyta</taxon>
        <taxon>Pinopsida</taxon>
        <taxon>Pinidae</taxon>
        <taxon>Conifers II</taxon>
        <taxon>Cupressales</taxon>
        <taxon>Taxaceae</taxon>
        <taxon>Taxus</taxon>
    </lineage>
</organism>
<proteinExistence type="predicted"/>
<evidence type="ECO:0000313" key="2">
    <source>
        <dbReference type="Proteomes" id="UP000824469"/>
    </source>
</evidence>
<gene>
    <name evidence="1" type="ORF">KI387_029351</name>
</gene>
<sequence>TVEYAHVLLTLKLTQMKKEPQESMRNFVEKFNKLINNIPVITLPTVNNLKMFFVNAQLPK</sequence>